<sequence length="431" mass="51142">MQKKQKQECTLVWFRNDLRLQDNELLEEAIKTQKYLVAFYAFDPIFFKKQHSFVRTEKFRINFLIETLRELRDALSVYNIPLFVATKPTEEMVAQLQHQFSIVNIVYQEDATFDEATIEKRVLKTLPKEVHTIKVTNQYLYTPQQIDELFTKGIPKSFSSFRKKVEKKLEVLPITTYRIPIQEKLYDSVFETPNFSEYTQPKNTAFPFKGGEREALKRVQSYFFDTTKVATYKYTRNELLGVDYSTKFSPWLANGSLSARTIYWELKKFEKQVKANVSTYWVYFELLWRDFFKHTARFQGTKIFMPSGIQEKRITTHQNNEIIECWTHGKTASDFVNANMIELRETGWMSNRGRQNVASYFVHDLQQDWRVGAAYFESLLLDYDPHSNYGNWMYIAGVGNDTRNKKFDVNWQANTYDAKSVFTNQWNKVNE</sequence>
<feature type="domain" description="Photolyase/cryptochrome alpha/beta" evidence="7">
    <location>
        <begin position="8"/>
        <end position="141"/>
    </location>
</feature>
<keyword evidence="3 6" id="KW-0285">Flavoprotein</keyword>
<keyword evidence="5 6" id="KW-0157">Chromophore</keyword>
<evidence type="ECO:0000259" key="7">
    <source>
        <dbReference type="PROSITE" id="PS51645"/>
    </source>
</evidence>
<reference evidence="8 9" key="1">
    <citation type="submission" date="2023-04" db="EMBL/GenBank/DDBJ databases">
        <title>Tenacibaculum tangerinum sp. nov., isolated from sea tidal flat of South Korea.</title>
        <authorList>
            <person name="Lee S.H."/>
            <person name="Kim J.-J."/>
        </authorList>
    </citation>
    <scope>NUCLEOTIDE SEQUENCE [LARGE SCALE GENOMIC DNA]</scope>
    <source>
        <strain evidence="8 9">GRR-S3-23</strain>
    </source>
</reference>
<dbReference type="Gene3D" id="1.10.579.10">
    <property type="entry name" value="DNA Cyclobutane Dipyrimidine Photolyase, subunit A, domain 3"/>
    <property type="match status" value="1"/>
</dbReference>
<evidence type="ECO:0000256" key="2">
    <source>
        <dbReference type="ARBA" id="ARBA00017881"/>
    </source>
</evidence>
<evidence type="ECO:0000313" key="8">
    <source>
        <dbReference type="EMBL" id="WGH74275.1"/>
    </source>
</evidence>
<comment type="similarity">
    <text evidence="1 6">Belongs to the DNA photolyase class-1 family.</text>
</comment>
<evidence type="ECO:0000256" key="5">
    <source>
        <dbReference type="ARBA" id="ARBA00022991"/>
    </source>
</evidence>
<dbReference type="SUPFAM" id="SSF52425">
    <property type="entry name" value="Cryptochrome/photolyase, N-terminal domain"/>
    <property type="match status" value="1"/>
</dbReference>
<dbReference type="InterPro" id="IPR014133">
    <property type="entry name" value="Cry_DASH"/>
</dbReference>
<dbReference type="EMBL" id="CP122539">
    <property type="protein sequence ID" value="WGH74275.1"/>
    <property type="molecule type" value="Genomic_DNA"/>
</dbReference>
<keyword evidence="4 6" id="KW-0274">FAD</keyword>
<dbReference type="SUPFAM" id="SSF48173">
    <property type="entry name" value="Cryptochrome/photolyase FAD-binding domain"/>
    <property type="match status" value="1"/>
</dbReference>
<dbReference type="InterPro" id="IPR002081">
    <property type="entry name" value="Cryptochrome/DNA_photolyase_1"/>
</dbReference>
<dbReference type="Pfam" id="PF00875">
    <property type="entry name" value="DNA_photolyase"/>
    <property type="match status" value="1"/>
</dbReference>
<evidence type="ECO:0000313" key="9">
    <source>
        <dbReference type="Proteomes" id="UP001232001"/>
    </source>
</evidence>
<protein>
    <recommendedName>
        <fullName evidence="2 6">Cryptochrome DASH</fullName>
    </recommendedName>
</protein>
<organism evidence="8 9">
    <name type="scientific">Tenacibaculum tangerinum</name>
    <dbReference type="NCBI Taxonomy" id="3038772"/>
    <lineage>
        <taxon>Bacteria</taxon>
        <taxon>Pseudomonadati</taxon>
        <taxon>Bacteroidota</taxon>
        <taxon>Flavobacteriia</taxon>
        <taxon>Flavobacteriales</taxon>
        <taxon>Flavobacteriaceae</taxon>
        <taxon>Tenacibaculum</taxon>
    </lineage>
</organism>
<comment type="function">
    <text evidence="6">May have a photoreceptor function.</text>
</comment>
<dbReference type="Gene3D" id="3.40.50.620">
    <property type="entry name" value="HUPs"/>
    <property type="match status" value="1"/>
</dbReference>
<dbReference type="Pfam" id="PF03441">
    <property type="entry name" value="FAD_binding_7"/>
    <property type="match status" value="1"/>
</dbReference>
<dbReference type="Gene3D" id="1.25.40.80">
    <property type="match status" value="1"/>
</dbReference>
<dbReference type="InterPro" id="IPR014729">
    <property type="entry name" value="Rossmann-like_a/b/a_fold"/>
</dbReference>
<dbReference type="InterPro" id="IPR005101">
    <property type="entry name" value="Cryptochr/Photolyase_FAD-bd"/>
</dbReference>
<dbReference type="PRINTS" id="PR00147">
    <property type="entry name" value="DNAPHOTLYASE"/>
</dbReference>
<evidence type="ECO:0000256" key="6">
    <source>
        <dbReference type="RuleBase" id="RU367151"/>
    </source>
</evidence>
<evidence type="ECO:0000256" key="4">
    <source>
        <dbReference type="ARBA" id="ARBA00022827"/>
    </source>
</evidence>
<dbReference type="RefSeq" id="WP_279650156.1">
    <property type="nucleotide sequence ID" value="NZ_CP122539.1"/>
</dbReference>
<dbReference type="Proteomes" id="UP001232001">
    <property type="component" value="Chromosome"/>
</dbReference>
<proteinExistence type="inferred from homology"/>
<comment type="cofactor">
    <cofactor evidence="6">
        <name>FAD</name>
        <dbReference type="ChEBI" id="CHEBI:57692"/>
    </cofactor>
    <text evidence="6">Binds 1 FAD per subunit.</text>
</comment>
<dbReference type="InterPro" id="IPR036155">
    <property type="entry name" value="Crypto/Photolyase_N_sf"/>
</dbReference>
<dbReference type="PANTHER" id="PTHR11455">
    <property type="entry name" value="CRYPTOCHROME"/>
    <property type="match status" value="1"/>
</dbReference>
<name>A0ABY8KZ15_9FLAO</name>
<dbReference type="NCBIfam" id="TIGR02765">
    <property type="entry name" value="crypto_DASH"/>
    <property type="match status" value="1"/>
</dbReference>
<evidence type="ECO:0000256" key="3">
    <source>
        <dbReference type="ARBA" id="ARBA00022630"/>
    </source>
</evidence>
<accession>A0ABY8KZ15</accession>
<dbReference type="InterPro" id="IPR006050">
    <property type="entry name" value="DNA_photolyase_N"/>
</dbReference>
<dbReference type="PROSITE" id="PS51645">
    <property type="entry name" value="PHR_CRY_ALPHA_BETA"/>
    <property type="match status" value="1"/>
</dbReference>
<evidence type="ECO:0000256" key="1">
    <source>
        <dbReference type="ARBA" id="ARBA00005862"/>
    </source>
</evidence>
<keyword evidence="9" id="KW-1185">Reference proteome</keyword>
<dbReference type="InterPro" id="IPR036134">
    <property type="entry name" value="Crypto/Photolyase_FAD-like_sf"/>
</dbReference>
<comment type="cofactor">
    <cofactor evidence="6">
        <name>(6R)-5,10-methylene-5,6,7,8-tetrahydrofolate</name>
        <dbReference type="ChEBI" id="CHEBI:15636"/>
    </cofactor>
    <text evidence="6">Binds 1 5,10-methenyltetrahydrofolate (MTHF) per subunit.</text>
</comment>
<gene>
    <name evidence="8" type="ORF">P8625_09110</name>
</gene>
<dbReference type="PANTHER" id="PTHR11455:SF22">
    <property type="entry name" value="CRYPTOCHROME DASH"/>
    <property type="match status" value="1"/>
</dbReference>